<dbReference type="NCBIfam" id="NF002073">
    <property type="entry name" value="PRK00913.1-2"/>
    <property type="match status" value="1"/>
</dbReference>
<dbReference type="PROSITE" id="PS00631">
    <property type="entry name" value="CYTOSOL_AP"/>
    <property type="match status" value="1"/>
</dbReference>
<evidence type="ECO:0000313" key="10">
    <source>
        <dbReference type="EMBL" id="TGU71688.1"/>
    </source>
</evidence>
<organism evidence="10 11">
    <name type="scientific">Geomonas terrae</name>
    <dbReference type="NCBI Taxonomy" id="2562681"/>
    <lineage>
        <taxon>Bacteria</taxon>
        <taxon>Pseudomonadati</taxon>
        <taxon>Thermodesulfobacteriota</taxon>
        <taxon>Desulfuromonadia</taxon>
        <taxon>Geobacterales</taxon>
        <taxon>Geobacteraceae</taxon>
        <taxon>Geomonas</taxon>
    </lineage>
</organism>
<dbReference type="RefSeq" id="WP_135871496.1">
    <property type="nucleotide sequence ID" value="NZ_SRSC01000003.1"/>
</dbReference>
<dbReference type="GO" id="GO:0006508">
    <property type="term" value="P:proteolysis"/>
    <property type="evidence" value="ECO:0007669"/>
    <property type="project" value="UniProtKB-KW"/>
</dbReference>
<dbReference type="Gene3D" id="3.40.630.10">
    <property type="entry name" value="Zn peptidases"/>
    <property type="match status" value="1"/>
</dbReference>
<dbReference type="InterPro" id="IPR000819">
    <property type="entry name" value="Peptidase_M17_C"/>
</dbReference>
<sequence length="490" mass="52463">MRIEVSVANPLQYETPALVVGCFEDEQDQLFLELDAALGGLLQRLAESREFSGKKGTSRLIHTLGKFPAERLLLVGLGKKKELGRERLRQAAGNAVQALRTARVASFGSALHRAGELPDGIEAVAVGMLLGSYSFDLYKTKEKEQRFSFDTATVLVASEAELDEQRQAAGRAEILCEAVALARDLVSHPGNVVTPVYLADTARELADRNGLECRIYEQDELEQMGMNALIGVGKGAAIAPRLIVLQYHGGKGRPTVLVGKGITFDSGGISIKPGAGMEAMKTDMAGSAAVLGTMEAAARLRLPVNLVGIIPTAENMPDGNAFKPGDVLTSLSGTTIEITNTDAEGRLILCDALHFAQQFKPAAMVDLATLTGACVVALGHEASGLMGNDQRLIDSLRRAGEESGERVWPLPLWEEYGEVMKSDIADLKNAGSRDGGSITAGWFLKQFVGETRWAHLDIAGTAWNDKPRPYAPKGATGVGVRLLIEFLQAR</sequence>
<dbReference type="CDD" id="cd00433">
    <property type="entry name" value="Peptidase_M17"/>
    <property type="match status" value="1"/>
</dbReference>
<evidence type="ECO:0000256" key="2">
    <source>
        <dbReference type="ARBA" id="ARBA00000967"/>
    </source>
</evidence>
<dbReference type="GO" id="GO:0070006">
    <property type="term" value="F:metalloaminopeptidase activity"/>
    <property type="evidence" value="ECO:0007669"/>
    <property type="project" value="InterPro"/>
</dbReference>
<evidence type="ECO:0000313" key="11">
    <source>
        <dbReference type="Proteomes" id="UP000306416"/>
    </source>
</evidence>
<comment type="catalytic activity">
    <reaction evidence="1 8">
        <text>Release of an N-terminal amino acid, Xaa-|-Yaa-, in which Xaa is preferably Leu, but may be other amino acids including Pro although not Arg or Lys, and Yaa may be Pro. Amino acid amides and methyl esters are also readily hydrolyzed, but rates on arylamides are exceedingly low.</text>
        <dbReference type="EC" id="3.4.11.1"/>
    </reaction>
</comment>
<evidence type="ECO:0000256" key="4">
    <source>
        <dbReference type="ARBA" id="ARBA00022438"/>
    </source>
</evidence>
<dbReference type="SUPFAM" id="SSF53187">
    <property type="entry name" value="Zn-dependent exopeptidases"/>
    <property type="match status" value="1"/>
</dbReference>
<dbReference type="PRINTS" id="PR00481">
    <property type="entry name" value="LAMNOPPTDASE"/>
</dbReference>
<dbReference type="EC" id="3.4.11.10" evidence="8"/>
<dbReference type="NCBIfam" id="NF002077">
    <property type="entry name" value="PRK00913.2-4"/>
    <property type="match status" value="1"/>
</dbReference>
<dbReference type="InterPro" id="IPR011356">
    <property type="entry name" value="Leucine_aapep/pepB"/>
</dbReference>
<evidence type="ECO:0000256" key="3">
    <source>
        <dbReference type="ARBA" id="ARBA00009528"/>
    </source>
</evidence>
<evidence type="ECO:0000256" key="6">
    <source>
        <dbReference type="ARBA" id="ARBA00022801"/>
    </source>
</evidence>
<dbReference type="PANTHER" id="PTHR11963">
    <property type="entry name" value="LEUCINE AMINOPEPTIDASE-RELATED"/>
    <property type="match status" value="1"/>
</dbReference>
<dbReference type="GO" id="GO:0030145">
    <property type="term" value="F:manganese ion binding"/>
    <property type="evidence" value="ECO:0007669"/>
    <property type="project" value="UniProtKB-UniRule"/>
</dbReference>
<feature type="active site" evidence="8">
    <location>
        <position position="272"/>
    </location>
</feature>
<evidence type="ECO:0000256" key="8">
    <source>
        <dbReference type="HAMAP-Rule" id="MF_00181"/>
    </source>
</evidence>
<dbReference type="InterPro" id="IPR043472">
    <property type="entry name" value="Macro_dom-like"/>
</dbReference>
<dbReference type="Pfam" id="PF00883">
    <property type="entry name" value="Peptidase_M17"/>
    <property type="match status" value="1"/>
</dbReference>
<dbReference type="NCBIfam" id="NF002083">
    <property type="entry name" value="PRK00913.3-5"/>
    <property type="match status" value="1"/>
</dbReference>
<feature type="binding site" evidence="8">
    <location>
        <position position="283"/>
    </location>
    <ligand>
        <name>Mn(2+)</name>
        <dbReference type="ChEBI" id="CHEBI:29035"/>
        <label>2</label>
    </ligand>
</feature>
<protein>
    <recommendedName>
        <fullName evidence="8">Probable cytosol aminopeptidase</fullName>
        <ecNumber evidence="8">3.4.11.1</ecNumber>
    </recommendedName>
    <alternativeName>
        <fullName evidence="8">Leucine aminopeptidase</fullName>
        <shortName evidence="8">LAP</shortName>
        <ecNumber evidence="8">3.4.11.10</ecNumber>
    </alternativeName>
    <alternativeName>
        <fullName evidence="8">Leucyl aminopeptidase</fullName>
    </alternativeName>
</protein>
<keyword evidence="7 8" id="KW-0464">Manganese</keyword>
<feature type="binding site" evidence="8">
    <location>
        <position position="342"/>
    </location>
    <ligand>
        <name>Mn(2+)</name>
        <dbReference type="ChEBI" id="CHEBI:29035"/>
        <label>1</label>
    </ligand>
</feature>
<keyword evidence="8" id="KW-0963">Cytoplasm</keyword>
<feature type="active site" evidence="8">
    <location>
        <position position="346"/>
    </location>
</feature>
<gene>
    <name evidence="8" type="primary">pepA</name>
    <name evidence="10" type="ORF">E4633_15400</name>
</gene>
<feature type="binding site" evidence="8">
    <location>
        <position position="260"/>
    </location>
    <ligand>
        <name>Mn(2+)</name>
        <dbReference type="ChEBI" id="CHEBI:29035"/>
        <label>2</label>
    </ligand>
</feature>
<dbReference type="Gene3D" id="3.40.220.10">
    <property type="entry name" value="Leucine Aminopeptidase, subunit E, domain 1"/>
    <property type="match status" value="1"/>
</dbReference>
<comment type="cofactor">
    <cofactor evidence="8">
        <name>Mn(2+)</name>
        <dbReference type="ChEBI" id="CHEBI:29035"/>
    </cofactor>
    <text evidence="8">Binds 2 manganese ions per subunit.</text>
</comment>
<feature type="binding site" evidence="8">
    <location>
        <position position="265"/>
    </location>
    <ligand>
        <name>Mn(2+)</name>
        <dbReference type="ChEBI" id="CHEBI:29035"/>
        <label>2</label>
    </ligand>
</feature>
<dbReference type="GO" id="GO:0005737">
    <property type="term" value="C:cytoplasm"/>
    <property type="evidence" value="ECO:0007669"/>
    <property type="project" value="UniProtKB-SubCell"/>
</dbReference>
<comment type="catalytic activity">
    <reaction evidence="2 8">
        <text>Release of an N-terminal amino acid, preferentially leucine, but not glutamic or aspartic acids.</text>
        <dbReference type="EC" id="3.4.11.10"/>
    </reaction>
</comment>
<comment type="subcellular location">
    <subcellularLocation>
        <location evidence="8">Cytoplasm</location>
    </subcellularLocation>
</comment>
<dbReference type="InterPro" id="IPR023042">
    <property type="entry name" value="Peptidase_M17_leu_NH2_pept"/>
</dbReference>
<feature type="binding site" evidence="8">
    <location>
        <position position="344"/>
    </location>
    <ligand>
        <name>Mn(2+)</name>
        <dbReference type="ChEBI" id="CHEBI:29035"/>
        <label>2</label>
    </ligand>
</feature>
<name>A0A4S1CDY0_9BACT</name>
<keyword evidence="4 8" id="KW-0031">Aminopeptidase</keyword>
<keyword evidence="8" id="KW-0479">Metal-binding</keyword>
<comment type="caution">
    <text evidence="10">The sequence shown here is derived from an EMBL/GenBank/DDBJ whole genome shotgun (WGS) entry which is preliminary data.</text>
</comment>
<feature type="domain" description="Cytosol aminopeptidase" evidence="9">
    <location>
        <begin position="340"/>
        <end position="347"/>
    </location>
</feature>
<dbReference type="EMBL" id="SRSC01000003">
    <property type="protein sequence ID" value="TGU71688.1"/>
    <property type="molecule type" value="Genomic_DNA"/>
</dbReference>
<evidence type="ECO:0000256" key="7">
    <source>
        <dbReference type="ARBA" id="ARBA00023211"/>
    </source>
</evidence>
<dbReference type="Pfam" id="PF02789">
    <property type="entry name" value="Peptidase_M17_N"/>
    <property type="match status" value="1"/>
</dbReference>
<dbReference type="PANTHER" id="PTHR11963:SF23">
    <property type="entry name" value="CYTOSOL AMINOPEPTIDASE"/>
    <property type="match status" value="1"/>
</dbReference>
<evidence type="ECO:0000256" key="5">
    <source>
        <dbReference type="ARBA" id="ARBA00022670"/>
    </source>
</evidence>
<keyword evidence="11" id="KW-1185">Reference proteome</keyword>
<reference evidence="10 11" key="1">
    <citation type="submission" date="2019-04" db="EMBL/GenBank/DDBJ databases">
        <title>Geobacter oryzae sp. nov., ferric-reducing bacteria isolated from paddy soil.</title>
        <authorList>
            <person name="Xu Z."/>
            <person name="Masuda Y."/>
            <person name="Itoh H."/>
            <person name="Senoo K."/>
        </authorList>
    </citation>
    <scope>NUCLEOTIDE SEQUENCE [LARGE SCALE GENOMIC DNA]</scope>
    <source>
        <strain evidence="10 11">Red111</strain>
    </source>
</reference>
<feature type="binding site" evidence="8">
    <location>
        <position position="265"/>
    </location>
    <ligand>
        <name>Mn(2+)</name>
        <dbReference type="ChEBI" id="CHEBI:29035"/>
        <label>1</label>
    </ligand>
</feature>
<comment type="function">
    <text evidence="8">Presumably involved in the processing and regular turnover of intracellular proteins. Catalyzes the removal of unsubstituted N-terminal amino acids from various peptides.</text>
</comment>
<proteinExistence type="inferred from homology"/>
<comment type="similarity">
    <text evidence="3 8">Belongs to the peptidase M17 family.</text>
</comment>
<dbReference type="AlphaFoldDB" id="A0A4S1CDY0"/>
<dbReference type="SUPFAM" id="SSF52949">
    <property type="entry name" value="Macro domain-like"/>
    <property type="match status" value="1"/>
</dbReference>
<evidence type="ECO:0000259" key="9">
    <source>
        <dbReference type="PROSITE" id="PS00631"/>
    </source>
</evidence>
<dbReference type="EC" id="3.4.11.1" evidence="8"/>
<dbReference type="HAMAP" id="MF_00181">
    <property type="entry name" value="Cytosol_peptidase_M17"/>
    <property type="match status" value="1"/>
</dbReference>
<evidence type="ECO:0000256" key="1">
    <source>
        <dbReference type="ARBA" id="ARBA00000135"/>
    </source>
</evidence>
<dbReference type="NCBIfam" id="NF002074">
    <property type="entry name" value="PRK00913.1-4"/>
    <property type="match status" value="1"/>
</dbReference>
<keyword evidence="6 8" id="KW-0378">Hydrolase</keyword>
<feature type="binding site" evidence="8">
    <location>
        <position position="344"/>
    </location>
    <ligand>
        <name>Mn(2+)</name>
        <dbReference type="ChEBI" id="CHEBI:29035"/>
        <label>1</label>
    </ligand>
</feature>
<dbReference type="Proteomes" id="UP000306416">
    <property type="component" value="Unassembled WGS sequence"/>
</dbReference>
<accession>A0A4S1CDY0</accession>
<keyword evidence="5 8" id="KW-0645">Protease</keyword>
<dbReference type="InterPro" id="IPR008283">
    <property type="entry name" value="Peptidase_M17_N"/>
</dbReference>